<sequence length="206" mass="22798">MTRMQQTSQANAPTTERKFALVVSHLLSPIILATVLLLATPWRDASVRFSESVTAALFTTIIPWLILAGAKLRGKVTDMHVTVRHQRHWIYAYTAGLILCGLLVLRLMDAGTRMYLEVLSILLGLAVVAVINMWWKVSVHLAVGTYVILQVAGQLNELMPLVVFFIAVLSWARIRSFQHTATQVCGGVAVGIAIHYAHEWMAAVLL</sequence>
<keyword evidence="1" id="KW-0812">Transmembrane</keyword>
<gene>
    <name evidence="2" type="ORF">ANI01nite_27480</name>
</gene>
<evidence type="ECO:0000313" key="3">
    <source>
        <dbReference type="Proteomes" id="UP000316242"/>
    </source>
</evidence>
<proteinExistence type="predicted"/>
<comment type="caution">
    <text evidence="2">The sequence shown here is derived from an EMBL/GenBank/DDBJ whole genome shotgun (WGS) entry which is preliminary data.</text>
</comment>
<feature type="transmembrane region" description="Helical" evidence="1">
    <location>
        <begin position="147"/>
        <end position="169"/>
    </location>
</feature>
<keyword evidence="1" id="KW-0472">Membrane</keyword>
<feature type="transmembrane region" description="Helical" evidence="1">
    <location>
        <begin position="52"/>
        <end position="70"/>
    </location>
</feature>
<dbReference type="Proteomes" id="UP000316242">
    <property type="component" value="Unassembled WGS sequence"/>
</dbReference>
<feature type="transmembrane region" description="Helical" evidence="1">
    <location>
        <begin position="20"/>
        <end position="40"/>
    </location>
</feature>
<evidence type="ECO:0008006" key="4">
    <source>
        <dbReference type="Google" id="ProtNLM"/>
    </source>
</evidence>
<evidence type="ECO:0000313" key="2">
    <source>
        <dbReference type="EMBL" id="GEC13545.1"/>
    </source>
</evidence>
<accession>A0ABQ0RPV8</accession>
<protein>
    <recommendedName>
        <fullName evidence="4">Phosphatidic acid phosphatase type 2/haloperoxidase domain-containing protein</fullName>
    </recommendedName>
</protein>
<organism evidence="2 3">
    <name type="scientific">Glutamicibacter nicotianae</name>
    <name type="common">Arthrobacter nicotianae</name>
    <dbReference type="NCBI Taxonomy" id="37929"/>
    <lineage>
        <taxon>Bacteria</taxon>
        <taxon>Bacillati</taxon>
        <taxon>Actinomycetota</taxon>
        <taxon>Actinomycetes</taxon>
        <taxon>Micrococcales</taxon>
        <taxon>Micrococcaceae</taxon>
        <taxon>Glutamicibacter</taxon>
    </lineage>
</organism>
<keyword evidence="1" id="KW-1133">Transmembrane helix</keyword>
<feature type="transmembrane region" description="Helical" evidence="1">
    <location>
        <begin position="90"/>
        <end position="108"/>
    </location>
</feature>
<feature type="transmembrane region" description="Helical" evidence="1">
    <location>
        <begin position="115"/>
        <end position="135"/>
    </location>
</feature>
<name>A0ABQ0RPV8_GLUNI</name>
<evidence type="ECO:0000256" key="1">
    <source>
        <dbReference type="SAM" id="Phobius"/>
    </source>
</evidence>
<dbReference type="EMBL" id="BJNE01000015">
    <property type="protein sequence ID" value="GEC13545.1"/>
    <property type="molecule type" value="Genomic_DNA"/>
</dbReference>
<reference evidence="2 3" key="1">
    <citation type="submission" date="2019-06" db="EMBL/GenBank/DDBJ databases">
        <title>Whole genome shotgun sequence of Glutamicibacter nicotianae NBRC 14234.</title>
        <authorList>
            <person name="Hosoyama A."/>
            <person name="Uohara A."/>
            <person name="Ohji S."/>
            <person name="Ichikawa N."/>
        </authorList>
    </citation>
    <scope>NUCLEOTIDE SEQUENCE [LARGE SCALE GENOMIC DNA]</scope>
    <source>
        <strain evidence="2 3">NBRC 14234</strain>
    </source>
</reference>
<dbReference type="RefSeq" id="WP_141358625.1">
    <property type="nucleotide sequence ID" value="NZ_BAAAWM010000001.1"/>
</dbReference>
<keyword evidence="3" id="KW-1185">Reference proteome</keyword>